<gene>
    <name evidence="3" type="ORF">CQY20_17735</name>
</gene>
<feature type="signal peptide" evidence="1">
    <location>
        <begin position="1"/>
        <end position="29"/>
    </location>
</feature>
<dbReference type="Gene3D" id="3.40.1000.70">
    <property type="entry name" value="PknH-like extracellular domain"/>
    <property type="match status" value="1"/>
</dbReference>
<dbReference type="RefSeq" id="WP_097941397.1">
    <property type="nucleotide sequence ID" value="NZ_BLKS01000001.1"/>
</dbReference>
<feature type="domain" description="PknH-like extracellular" evidence="2">
    <location>
        <begin position="47"/>
        <end position="228"/>
    </location>
</feature>
<dbReference type="EMBL" id="PDCP01000031">
    <property type="protein sequence ID" value="PEG36798.1"/>
    <property type="molecule type" value="Genomic_DNA"/>
</dbReference>
<evidence type="ECO:0000313" key="4">
    <source>
        <dbReference type="Proteomes" id="UP000220914"/>
    </source>
</evidence>
<keyword evidence="4" id="KW-1185">Reference proteome</keyword>
<dbReference type="InterPro" id="IPR038232">
    <property type="entry name" value="PknH-like_Extracell_sf"/>
</dbReference>
<sequence length="233" mass="24772">MRRPVSAFAACAVIAVGALISGCTNTVHGAAVKPASVVPADDVPPLKESALDDLMLSNSELNAIAGMELASFYTTDEMNDNAHLVSDIDCLGAIYPGEDAVYDGSGWSAVRDELLLEAGGEADSHLVEQTLILFDSPDEAVEFFETSREKWRECEQATDIEVDEGAWLPAQVADVDERTIALKAQVGGTLEGTCQHAMGVVSNLIVEGLSCDADDNDDAQKLTSRILEQAAER</sequence>
<comment type="caution">
    <text evidence="3">The sequence shown here is derived from an EMBL/GenBank/DDBJ whole genome shotgun (WGS) entry which is preliminary data.</text>
</comment>
<name>A0A2A7N053_MYCAG</name>
<proteinExistence type="predicted"/>
<keyword evidence="1" id="KW-0732">Signal</keyword>
<protein>
    <submittedName>
        <fullName evidence="3">Sensor domain-containing protein</fullName>
    </submittedName>
</protein>
<organism evidence="3 4">
    <name type="scientific">Mycolicibacterium agri</name>
    <name type="common">Mycobacterium agri</name>
    <dbReference type="NCBI Taxonomy" id="36811"/>
    <lineage>
        <taxon>Bacteria</taxon>
        <taxon>Bacillati</taxon>
        <taxon>Actinomycetota</taxon>
        <taxon>Actinomycetes</taxon>
        <taxon>Mycobacteriales</taxon>
        <taxon>Mycobacteriaceae</taxon>
        <taxon>Mycolicibacterium</taxon>
    </lineage>
</organism>
<reference evidence="3 4" key="1">
    <citation type="submission" date="2017-10" db="EMBL/GenBank/DDBJ databases">
        <title>The new phylogeny of genus Mycobacterium.</title>
        <authorList>
            <person name="Tortoli E."/>
            <person name="Trovato A."/>
            <person name="Cirillo D.M."/>
        </authorList>
    </citation>
    <scope>NUCLEOTIDE SEQUENCE [LARGE SCALE GENOMIC DNA]</scope>
    <source>
        <strain evidence="3 4">CCUG37673</strain>
    </source>
</reference>
<dbReference type="PROSITE" id="PS51257">
    <property type="entry name" value="PROKAR_LIPOPROTEIN"/>
    <property type="match status" value="1"/>
</dbReference>
<evidence type="ECO:0000313" key="3">
    <source>
        <dbReference type="EMBL" id="PEG36798.1"/>
    </source>
</evidence>
<feature type="chain" id="PRO_5013038020" evidence="1">
    <location>
        <begin position="30"/>
        <end position="233"/>
    </location>
</feature>
<dbReference type="Proteomes" id="UP000220914">
    <property type="component" value="Unassembled WGS sequence"/>
</dbReference>
<dbReference type="AlphaFoldDB" id="A0A2A7N053"/>
<evidence type="ECO:0000256" key="1">
    <source>
        <dbReference type="SAM" id="SignalP"/>
    </source>
</evidence>
<dbReference type="InterPro" id="IPR026954">
    <property type="entry name" value="PknH-like_Extracell"/>
</dbReference>
<dbReference type="OrthoDB" id="1551126at2"/>
<dbReference type="Pfam" id="PF14032">
    <property type="entry name" value="PknH_C"/>
    <property type="match status" value="1"/>
</dbReference>
<evidence type="ECO:0000259" key="2">
    <source>
        <dbReference type="Pfam" id="PF14032"/>
    </source>
</evidence>
<accession>A0A2A7N053</accession>